<keyword evidence="3" id="KW-1185">Reference proteome</keyword>
<dbReference type="InterPro" id="IPR043129">
    <property type="entry name" value="ATPase_NBD"/>
</dbReference>
<comment type="similarity">
    <text evidence="1">Belongs to the ROK (NagC/XylR) family.</text>
</comment>
<dbReference type="EMBL" id="BAABJR010000002">
    <property type="protein sequence ID" value="GAA5204248.1"/>
    <property type="molecule type" value="Genomic_DNA"/>
</dbReference>
<dbReference type="InterPro" id="IPR000600">
    <property type="entry name" value="ROK"/>
</dbReference>
<protein>
    <submittedName>
        <fullName evidence="2">ROK family protein</fullName>
    </submittedName>
</protein>
<dbReference type="Proteomes" id="UP001499878">
    <property type="component" value="Unassembled WGS sequence"/>
</dbReference>
<evidence type="ECO:0000313" key="2">
    <source>
        <dbReference type="EMBL" id="GAA5204248.1"/>
    </source>
</evidence>
<evidence type="ECO:0000256" key="1">
    <source>
        <dbReference type="ARBA" id="ARBA00006479"/>
    </source>
</evidence>
<organism evidence="2 3">
    <name type="scientific">Streptomyces thinghirensis</name>
    <dbReference type="NCBI Taxonomy" id="551547"/>
    <lineage>
        <taxon>Bacteria</taxon>
        <taxon>Bacillati</taxon>
        <taxon>Actinomycetota</taxon>
        <taxon>Actinomycetes</taxon>
        <taxon>Kitasatosporales</taxon>
        <taxon>Streptomycetaceae</taxon>
        <taxon>Streptomyces</taxon>
    </lineage>
</organism>
<dbReference type="PANTHER" id="PTHR18964">
    <property type="entry name" value="ROK (REPRESSOR, ORF, KINASE) FAMILY"/>
    <property type="match status" value="1"/>
</dbReference>
<name>A0ABP9SXE9_9ACTN</name>
<proteinExistence type="inferred from homology"/>
<reference evidence="3" key="1">
    <citation type="journal article" date="2019" name="Int. J. Syst. Evol. Microbiol.">
        <title>The Global Catalogue of Microorganisms (GCM) 10K type strain sequencing project: providing services to taxonomists for standard genome sequencing and annotation.</title>
        <authorList>
            <consortium name="The Broad Institute Genomics Platform"/>
            <consortium name="The Broad Institute Genome Sequencing Center for Infectious Disease"/>
            <person name="Wu L."/>
            <person name="Ma J."/>
        </authorList>
    </citation>
    <scope>NUCLEOTIDE SEQUENCE [LARGE SCALE GENOMIC DNA]</scope>
    <source>
        <strain evidence="3">JCM 18306</strain>
    </source>
</reference>
<accession>A0ABP9SXE9</accession>
<comment type="caution">
    <text evidence="2">The sequence shown here is derived from an EMBL/GenBank/DDBJ whole genome shotgun (WGS) entry which is preliminary data.</text>
</comment>
<dbReference type="PANTHER" id="PTHR18964:SF169">
    <property type="entry name" value="N-ACETYLMANNOSAMINE KINASE"/>
    <property type="match status" value="1"/>
</dbReference>
<sequence>MTPASTGRAGGPVPVLDIGGTHVTAALVNPATSRPDPSTVIRKPLPSRAGADAILDGIAAAALALPTGHSPRWGVAMPGPFDYDTGIGRFTGVGKFESLSGVDVGAGLRERLRGRSEKLCFLNDADAFAIGEYGAGAATGHDRVVCLTLGTGVGSSFLSAGRPVHSGPGVPPSGHVHHLTVHGRPLEDTVSRRGIRALYGRSTAAGAVRLPDVDELAARATKGDAAAVEVFRYAFDALGRALAPWIDRFAATAVVIGGSMAQSWDLIHPALTTGLGSADRADVPVLPARHPEEAPLIGAAHWAQDTSDAP</sequence>
<dbReference type="RefSeq" id="WP_345626259.1">
    <property type="nucleotide sequence ID" value="NZ_BAABJR010000002.1"/>
</dbReference>
<gene>
    <name evidence="2" type="ORF">GCM10023323_06400</name>
</gene>
<dbReference type="Gene3D" id="3.30.420.40">
    <property type="match status" value="2"/>
</dbReference>
<dbReference type="SUPFAM" id="SSF53067">
    <property type="entry name" value="Actin-like ATPase domain"/>
    <property type="match status" value="1"/>
</dbReference>
<evidence type="ECO:0000313" key="3">
    <source>
        <dbReference type="Proteomes" id="UP001499878"/>
    </source>
</evidence>
<dbReference type="Pfam" id="PF00480">
    <property type="entry name" value="ROK"/>
    <property type="match status" value="1"/>
</dbReference>